<dbReference type="CDD" id="cd02440">
    <property type="entry name" value="AdoMet_MTases"/>
    <property type="match status" value="1"/>
</dbReference>
<dbReference type="EMBL" id="DPBP01000025">
    <property type="protein sequence ID" value="HCE17378.1"/>
    <property type="molecule type" value="Genomic_DNA"/>
</dbReference>
<reference evidence="3 5" key="3">
    <citation type="journal article" date="2018" name="Nat. Biotechnol.">
        <title>A standardized bacterial taxonomy based on genome phylogeny substantially revises the tree of life.</title>
        <authorList>
            <person name="Parks D.H."/>
            <person name="Chuvochina M."/>
            <person name="Waite D.W."/>
            <person name="Rinke C."/>
            <person name="Skarshewski A."/>
            <person name="Chaumeil P.A."/>
            <person name="Hugenholtz P."/>
        </authorList>
    </citation>
    <scope>NUCLEOTIDE SEQUENCE [LARGE SCALE GENOMIC DNA]</scope>
    <source>
        <strain evidence="3">UBA8781</strain>
    </source>
</reference>
<dbReference type="InterPro" id="IPR029063">
    <property type="entry name" value="SAM-dependent_MTases_sf"/>
</dbReference>
<dbReference type="AlphaFoldDB" id="A0A3D1JHY2"/>
<protein>
    <submittedName>
        <fullName evidence="2">Methylase related with ubiquinone/menaquinone biosynthesis</fullName>
    </submittedName>
    <submittedName>
        <fullName evidence="3">Methyltransferase domain-containing protein</fullName>
    </submittedName>
</protein>
<reference evidence="4" key="2">
    <citation type="submission" date="2015-07" db="EMBL/GenBank/DDBJ databases">
        <title>Draft Genome Sequences of Anaerolinea thermolimosa IMO-1, Bellilinea caldifistulae GOMI-1, Leptolinea tardivitalis YMTK-2, Levilinea saccharolytica KIBI-1,Longilinea arvoryzae KOME-1, Previously Described as Members of the Anaerolineaceae (Chloroflexi).</title>
        <authorList>
            <person name="Sekiguchi Y."/>
            <person name="Ohashi A."/>
            <person name="Matsuura N."/>
            <person name="Tourlousse M.D."/>
        </authorList>
    </citation>
    <scope>NUCLEOTIDE SEQUENCE [LARGE SCALE GENOMIC DNA]</scope>
    <source>
        <strain evidence="4">IMO-1</strain>
    </source>
</reference>
<dbReference type="PANTHER" id="PTHR43591:SF110">
    <property type="entry name" value="RHODANESE DOMAIN-CONTAINING PROTEIN"/>
    <property type="match status" value="1"/>
</dbReference>
<dbReference type="EMBL" id="DF967966">
    <property type="protein sequence ID" value="GAP08436.1"/>
    <property type="molecule type" value="Genomic_DNA"/>
</dbReference>
<name>A0A3D1JHY2_9CHLR</name>
<evidence type="ECO:0000313" key="5">
    <source>
        <dbReference type="Proteomes" id="UP000264141"/>
    </source>
</evidence>
<dbReference type="GO" id="GO:0032259">
    <property type="term" value="P:methylation"/>
    <property type="evidence" value="ECO:0007669"/>
    <property type="project" value="UniProtKB-KW"/>
</dbReference>
<keyword evidence="4" id="KW-1185">Reference proteome</keyword>
<proteinExistence type="predicted"/>
<evidence type="ECO:0000313" key="3">
    <source>
        <dbReference type="EMBL" id="HCE17378.1"/>
    </source>
</evidence>
<dbReference type="GO" id="GO:0008757">
    <property type="term" value="F:S-adenosylmethionine-dependent methyltransferase activity"/>
    <property type="evidence" value="ECO:0007669"/>
    <property type="project" value="InterPro"/>
</dbReference>
<dbReference type="PANTHER" id="PTHR43591">
    <property type="entry name" value="METHYLTRANSFERASE"/>
    <property type="match status" value="1"/>
</dbReference>
<dbReference type="Proteomes" id="UP000264141">
    <property type="component" value="Unassembled WGS sequence"/>
</dbReference>
<dbReference type="InterPro" id="IPR013216">
    <property type="entry name" value="Methyltransf_11"/>
</dbReference>
<keyword evidence="2" id="KW-0830">Ubiquinone</keyword>
<dbReference type="RefSeq" id="WP_084001648.1">
    <property type="nucleotide sequence ID" value="NZ_DF967966.1"/>
</dbReference>
<evidence type="ECO:0000313" key="4">
    <source>
        <dbReference type="Proteomes" id="UP000253922"/>
    </source>
</evidence>
<dbReference type="Gene3D" id="3.40.50.150">
    <property type="entry name" value="Vaccinia Virus protein VP39"/>
    <property type="match status" value="1"/>
</dbReference>
<evidence type="ECO:0000259" key="1">
    <source>
        <dbReference type="Pfam" id="PF08241"/>
    </source>
</evidence>
<keyword evidence="3" id="KW-0489">Methyltransferase</keyword>
<dbReference type="Proteomes" id="UP000253922">
    <property type="component" value="Unassembled WGS sequence"/>
</dbReference>
<accession>A0A3D1JHY2</accession>
<gene>
    <name evidence="2" type="ORF">ATHL_03340</name>
    <name evidence="3" type="ORF">DEQ80_05930</name>
</gene>
<organism evidence="3 5">
    <name type="scientific">Anaerolinea thermolimosa</name>
    <dbReference type="NCBI Taxonomy" id="229919"/>
    <lineage>
        <taxon>Bacteria</taxon>
        <taxon>Bacillati</taxon>
        <taxon>Chloroflexota</taxon>
        <taxon>Anaerolineae</taxon>
        <taxon>Anaerolineales</taxon>
        <taxon>Anaerolineaceae</taxon>
        <taxon>Anaerolinea</taxon>
    </lineage>
</organism>
<evidence type="ECO:0000313" key="2">
    <source>
        <dbReference type="EMBL" id="GAP08436.1"/>
    </source>
</evidence>
<feature type="domain" description="Methyltransferase type 11" evidence="1">
    <location>
        <begin position="49"/>
        <end position="142"/>
    </location>
</feature>
<reference evidence="2" key="1">
    <citation type="journal article" date="2015" name="Genome Announc.">
        <title>Draft Genome Sequences of Anaerolinea thermolimosa IMO-1, Bellilinea caldifistulae GOMI-1, Leptolinea tardivitalis YMTK-2, Levilinea saccharolytica KIBI-1, Longilinea arvoryzae KOME-1, Previously Described as Members of the Class Anaerolineae (Chloroflexi).</title>
        <authorList>
            <person name="Matsuura N."/>
            <person name="Tourlousse M.D."/>
            <person name="Ohashi A."/>
            <person name="Hugenholtz P."/>
            <person name="Sekiguchi Y."/>
        </authorList>
    </citation>
    <scope>NUCLEOTIDE SEQUENCE</scope>
    <source>
        <strain evidence="2">IMO-1</strain>
    </source>
</reference>
<dbReference type="SUPFAM" id="SSF53335">
    <property type="entry name" value="S-adenosyl-L-methionine-dependent methyltransferases"/>
    <property type="match status" value="1"/>
</dbReference>
<sequence length="298" mass="34138">MNSIPVCNYEGSDYQQSFWERGGRAYEDGCERIALRRLLPVGQEHERLLELGAGAGRNTLRYVGYGEITLVDYSRTQLEQARQRLGDGRRFRYVAADIYYLPFAPAQFHAATMIRTLHHMVEPRLALDQVRRVLRPGAIFILEYANKQNLKAVLRYLLRRQSWSPFSPEPVEFAPLNFDFHPATVRTWLQASGFAVERQLTVSHFRVGLFKRLFPQGWLVALDSVAQLTGDLWQLSPSVFARCRAVGTPSAESSAEPFVFRCPACGHAPLEDTPPRILCPECRREYPAEDGIYDFRIR</sequence>
<dbReference type="Pfam" id="PF08241">
    <property type="entry name" value="Methyltransf_11"/>
    <property type="match status" value="1"/>
</dbReference>
<dbReference type="OrthoDB" id="9804312at2"/>
<keyword evidence="3" id="KW-0808">Transferase</keyword>
<dbReference type="STRING" id="229919.GCA_001050195_03276"/>